<reference evidence="13" key="1">
    <citation type="submission" date="2018-08" db="EMBL/GenBank/DDBJ databases">
        <authorList>
            <person name="Im W.T."/>
        </authorList>
    </citation>
    <scope>NUCLEOTIDE SEQUENCE [LARGE SCALE GENOMIC DNA]</scope>
    <source>
        <strain evidence="13">LA-28</strain>
    </source>
</reference>
<evidence type="ECO:0000256" key="4">
    <source>
        <dbReference type="ARBA" id="ARBA00022692"/>
    </source>
</evidence>
<accession>A0A371XDP6</accession>
<dbReference type="NCBIfam" id="TIGR01410">
    <property type="entry name" value="tatB"/>
    <property type="match status" value="1"/>
</dbReference>
<feature type="compositionally biased region" description="Pro residues" evidence="10">
    <location>
        <begin position="101"/>
        <end position="111"/>
    </location>
</feature>
<keyword evidence="7 9" id="KW-0811">Translocation</keyword>
<dbReference type="InterPro" id="IPR003369">
    <property type="entry name" value="TatA/B/E"/>
</dbReference>
<comment type="caution">
    <text evidence="12">The sequence shown here is derived from an EMBL/GenBank/DDBJ whole genome shotgun (WGS) entry which is preliminary data.</text>
</comment>
<evidence type="ECO:0000256" key="7">
    <source>
        <dbReference type="ARBA" id="ARBA00023010"/>
    </source>
</evidence>
<keyword evidence="2 9" id="KW-0813">Transport</keyword>
<evidence type="ECO:0000256" key="8">
    <source>
        <dbReference type="ARBA" id="ARBA00023136"/>
    </source>
</evidence>
<dbReference type="AlphaFoldDB" id="A0A371XDP6"/>
<dbReference type="HAMAP" id="MF_00237">
    <property type="entry name" value="TatB"/>
    <property type="match status" value="1"/>
</dbReference>
<feature type="compositionally biased region" description="Low complexity" evidence="10">
    <location>
        <begin position="141"/>
        <end position="182"/>
    </location>
</feature>
<dbReference type="GO" id="GO:0043953">
    <property type="term" value="P:protein transport by the Tat complex"/>
    <property type="evidence" value="ECO:0007669"/>
    <property type="project" value="UniProtKB-UniRule"/>
</dbReference>
<dbReference type="Proteomes" id="UP000262379">
    <property type="component" value="Unassembled WGS sequence"/>
</dbReference>
<dbReference type="PRINTS" id="PR01506">
    <property type="entry name" value="TATBPROTEIN"/>
</dbReference>
<protein>
    <recommendedName>
        <fullName evidence="9">Sec-independent protein translocase protein TatB</fullName>
    </recommendedName>
</protein>
<proteinExistence type="inferred from homology"/>
<dbReference type="InterPro" id="IPR018448">
    <property type="entry name" value="TatB"/>
</dbReference>
<evidence type="ECO:0000256" key="5">
    <source>
        <dbReference type="ARBA" id="ARBA00022927"/>
    </source>
</evidence>
<keyword evidence="4 9" id="KW-0812">Transmembrane</keyword>
<keyword evidence="13" id="KW-1185">Reference proteome</keyword>
<comment type="subunit">
    <text evidence="9">The Tat system comprises two distinct complexes: a TatABC complex, containing multiple copies of TatA, TatB and TatC subunits, and a separate TatA complex, containing only TatA subunits. Substrates initially bind to the TatABC complex, which probably triggers association of the separate TatA complex to form the active translocon.</text>
</comment>
<keyword evidence="3 9" id="KW-1003">Cell membrane</keyword>
<comment type="similarity">
    <text evidence="9">Belongs to the TatB family.</text>
</comment>
<evidence type="ECO:0000256" key="9">
    <source>
        <dbReference type="HAMAP-Rule" id="MF_00237"/>
    </source>
</evidence>
<comment type="subcellular location">
    <subcellularLocation>
        <location evidence="9">Cell membrane</location>
        <topology evidence="9">Single-pass membrane protein</topology>
    </subcellularLocation>
    <subcellularLocation>
        <location evidence="1">Membrane</location>
        <topology evidence="1">Single-pass membrane protein</topology>
    </subcellularLocation>
</comment>
<evidence type="ECO:0000313" key="12">
    <source>
        <dbReference type="EMBL" id="RFC67355.1"/>
    </source>
</evidence>
<keyword evidence="5 9" id="KW-0653">Protein transport</keyword>
<name>A0A371XDP6_9HYPH</name>
<sequence length="182" mass="18914">MLEVGWTEMLVIAVVMIVVVGPKDLPGMLRSFGRTTAKMRKMAGDFQRQFNEALQEAELDDVKKSVDALRSLNPATEIKKQLNPFEQAASDVRAGLQSLNPQPPPSPPSPNLQPAEPLKTGASALPEAAAAPATPQPAPVPAAAKATKAPATKPAAKAPAKPAAKAAAKPAAKKTTTARSKS</sequence>
<evidence type="ECO:0000313" key="13">
    <source>
        <dbReference type="Proteomes" id="UP000262379"/>
    </source>
</evidence>
<evidence type="ECO:0000256" key="3">
    <source>
        <dbReference type="ARBA" id="ARBA00022475"/>
    </source>
</evidence>
<keyword evidence="8 9" id="KW-0472">Membrane</keyword>
<dbReference type="GO" id="GO:0033281">
    <property type="term" value="C:TAT protein transport complex"/>
    <property type="evidence" value="ECO:0007669"/>
    <property type="project" value="UniProtKB-UniRule"/>
</dbReference>
<gene>
    <name evidence="9 12" type="primary">tatB</name>
    <name evidence="12" type="ORF">DY251_12485</name>
</gene>
<comment type="function">
    <text evidence="9">Part of the twin-arginine translocation (Tat) system that transports large folded proteins containing a characteristic twin-arginine motif in their signal peptide across membranes. Together with TatC, TatB is part of a receptor directly interacting with Tat signal peptides. TatB may form an oligomeric binding site that transiently accommodates folded Tat precursor proteins before their translocation.</text>
</comment>
<evidence type="ECO:0000256" key="11">
    <source>
        <dbReference type="SAM" id="Phobius"/>
    </source>
</evidence>
<evidence type="ECO:0000256" key="6">
    <source>
        <dbReference type="ARBA" id="ARBA00022989"/>
    </source>
</evidence>
<dbReference type="Pfam" id="PF02416">
    <property type="entry name" value="TatA_B_E"/>
    <property type="match status" value="1"/>
</dbReference>
<evidence type="ECO:0000256" key="1">
    <source>
        <dbReference type="ARBA" id="ARBA00004167"/>
    </source>
</evidence>
<keyword evidence="6 9" id="KW-1133">Transmembrane helix</keyword>
<evidence type="ECO:0000256" key="2">
    <source>
        <dbReference type="ARBA" id="ARBA00022448"/>
    </source>
</evidence>
<dbReference type="PANTHER" id="PTHR33162:SF1">
    <property type="entry name" value="SEC-INDEPENDENT PROTEIN TRANSLOCASE PROTEIN TATA, CHLOROPLASTIC"/>
    <property type="match status" value="1"/>
</dbReference>
<dbReference type="EMBL" id="QURN01000008">
    <property type="protein sequence ID" value="RFC67355.1"/>
    <property type="molecule type" value="Genomic_DNA"/>
</dbReference>
<evidence type="ECO:0000256" key="10">
    <source>
        <dbReference type="SAM" id="MobiDB-lite"/>
    </source>
</evidence>
<feature type="transmembrane region" description="Helical" evidence="11">
    <location>
        <begin position="6"/>
        <end position="25"/>
    </location>
</feature>
<feature type="region of interest" description="Disordered" evidence="10">
    <location>
        <begin position="80"/>
        <end position="182"/>
    </location>
</feature>
<dbReference type="GO" id="GO:0008320">
    <property type="term" value="F:protein transmembrane transporter activity"/>
    <property type="evidence" value="ECO:0007669"/>
    <property type="project" value="UniProtKB-UniRule"/>
</dbReference>
<dbReference type="Gene3D" id="1.20.5.3310">
    <property type="match status" value="1"/>
</dbReference>
<dbReference type="PANTHER" id="PTHR33162">
    <property type="entry name" value="SEC-INDEPENDENT PROTEIN TRANSLOCASE PROTEIN TATA, CHLOROPLASTIC"/>
    <property type="match status" value="1"/>
</dbReference>
<organism evidence="12 13">
    <name type="scientific">Mesorhizobium denitrificans</name>
    <dbReference type="NCBI Taxonomy" id="2294114"/>
    <lineage>
        <taxon>Bacteria</taxon>
        <taxon>Pseudomonadati</taxon>
        <taxon>Pseudomonadota</taxon>
        <taxon>Alphaproteobacteria</taxon>
        <taxon>Hyphomicrobiales</taxon>
        <taxon>Phyllobacteriaceae</taxon>
        <taxon>Mesorhizobium</taxon>
    </lineage>
</organism>
<dbReference type="RefSeq" id="WP_116624229.1">
    <property type="nucleotide sequence ID" value="NZ_QURN01000008.1"/>
</dbReference>